<proteinExistence type="predicted"/>
<dbReference type="Proteomes" id="UP001500540">
    <property type="component" value="Unassembled WGS sequence"/>
</dbReference>
<keyword evidence="2" id="KW-1185">Reference proteome</keyword>
<gene>
    <name evidence="1" type="ORF">GCM10022240_13260</name>
</gene>
<dbReference type="EMBL" id="BAABAF010000004">
    <property type="protein sequence ID" value="GAA3762015.1"/>
    <property type="molecule type" value="Genomic_DNA"/>
</dbReference>
<evidence type="ECO:0000313" key="1">
    <source>
        <dbReference type="EMBL" id="GAA3762015.1"/>
    </source>
</evidence>
<dbReference type="RefSeq" id="WP_344781810.1">
    <property type="nucleotide sequence ID" value="NZ_BAABAF010000004.1"/>
</dbReference>
<name>A0ABP7GCG4_9MICO</name>
<evidence type="ECO:0008006" key="3">
    <source>
        <dbReference type="Google" id="ProtNLM"/>
    </source>
</evidence>
<comment type="caution">
    <text evidence="1">The sequence shown here is derived from an EMBL/GenBank/DDBJ whole genome shotgun (WGS) entry which is preliminary data.</text>
</comment>
<organism evidence="1 2">
    <name type="scientific">Microbacterium kribbense</name>
    <dbReference type="NCBI Taxonomy" id="433645"/>
    <lineage>
        <taxon>Bacteria</taxon>
        <taxon>Bacillati</taxon>
        <taxon>Actinomycetota</taxon>
        <taxon>Actinomycetes</taxon>
        <taxon>Micrococcales</taxon>
        <taxon>Microbacteriaceae</taxon>
        <taxon>Microbacterium</taxon>
    </lineage>
</organism>
<evidence type="ECO:0000313" key="2">
    <source>
        <dbReference type="Proteomes" id="UP001500540"/>
    </source>
</evidence>
<sequence length="589" mass="64724">METGRYVNWEDGREEFERVVESLIQRTWSTRDDGHAYVIDGRGGDDGLDVYVSRDDEIVQVYQLKFFPEGMSGGFRKRREQVKLSFERVAGLANLEEWTLITPRNPTVAELKSTLALRRGRTVRIQVWGRGELDEAIAKHPDLLAAATRRPLLDALRVAAHESAGLGGVGDLAERALKLGQLADSRSPYWGVKVTTDGHTVTQSLFAKRPDASEKEPIKLRFAPTFGDEHKPLLKEFTRLVEYGGSRSLLLPPEVLGVFETLGPEWIADRSKGSLEIQPQALPKPLPAEIRVVSARGGLLASLPGEIRLISSGSRGITVEGQFLTLTITFRVPRDAEGGEADFSYDLHSMTATSALALLKFIDLIESGEMWELHGAERRLFGMEGPTRRTRGSDPLPADTFEMVEDLAVLENAYGVTFPFPAAITNKDRIDVRVARMLTEGRATYSPQLGALTATISATADPREIGELGDPHAIAASFSDSTFTVLNRPLPIGTLRMYHPSLRATDIRAHITAIKSGNGEGRLLVLEPSDGTPIRVWLEERWTDPNKRIVPEPWGLEGITEHAGLGLIATAAEPRVADDDAAEGRPHAT</sequence>
<accession>A0ABP7GCG4</accession>
<reference evidence="2" key="1">
    <citation type="journal article" date="2019" name="Int. J. Syst. Evol. Microbiol.">
        <title>The Global Catalogue of Microorganisms (GCM) 10K type strain sequencing project: providing services to taxonomists for standard genome sequencing and annotation.</title>
        <authorList>
            <consortium name="The Broad Institute Genomics Platform"/>
            <consortium name="The Broad Institute Genome Sequencing Center for Infectious Disease"/>
            <person name="Wu L."/>
            <person name="Ma J."/>
        </authorList>
    </citation>
    <scope>NUCLEOTIDE SEQUENCE [LARGE SCALE GENOMIC DNA]</scope>
    <source>
        <strain evidence="2">JCM 16950</strain>
    </source>
</reference>
<protein>
    <recommendedName>
        <fullName evidence="3">Restriction endonuclease</fullName>
    </recommendedName>
</protein>